<keyword evidence="2" id="KW-1185">Reference proteome</keyword>
<reference evidence="1 2" key="1">
    <citation type="submission" date="2016-07" db="EMBL/GenBank/DDBJ databases">
        <title>Pervasive Adenine N6-methylation of Active Genes in Fungi.</title>
        <authorList>
            <consortium name="DOE Joint Genome Institute"/>
            <person name="Mondo S.J."/>
            <person name="Dannebaum R.O."/>
            <person name="Kuo R.C."/>
            <person name="Labutti K."/>
            <person name="Haridas S."/>
            <person name="Kuo A."/>
            <person name="Salamov A."/>
            <person name="Ahrendt S.R."/>
            <person name="Lipzen A."/>
            <person name="Sullivan W."/>
            <person name="Andreopoulos W.B."/>
            <person name="Clum A."/>
            <person name="Lindquist E."/>
            <person name="Daum C."/>
            <person name="Ramamoorthy G.K."/>
            <person name="Gryganskyi A."/>
            <person name="Culley D."/>
            <person name="Magnuson J.K."/>
            <person name="James T.Y."/>
            <person name="O'Malley M.A."/>
            <person name="Stajich J.E."/>
            <person name="Spatafora J.W."/>
            <person name="Visel A."/>
            <person name="Grigoriev I.V."/>
        </authorList>
    </citation>
    <scope>NUCLEOTIDE SEQUENCE [LARGE SCALE GENOMIC DNA]</scope>
    <source>
        <strain evidence="1 2">68-887.2</strain>
    </source>
</reference>
<evidence type="ECO:0000313" key="1">
    <source>
        <dbReference type="EMBL" id="ORY30368.1"/>
    </source>
</evidence>
<dbReference type="EMBL" id="MCFC01000020">
    <property type="protein sequence ID" value="ORY30368.1"/>
    <property type="molecule type" value="Genomic_DNA"/>
</dbReference>
<accession>A0A1Y2B6A3</accession>
<gene>
    <name evidence="1" type="ORF">BCR39DRAFT_529474</name>
</gene>
<dbReference type="Proteomes" id="UP000193986">
    <property type="component" value="Unassembled WGS sequence"/>
</dbReference>
<organism evidence="1 2">
    <name type="scientific">Naematelia encephala</name>
    <dbReference type="NCBI Taxonomy" id="71784"/>
    <lineage>
        <taxon>Eukaryota</taxon>
        <taxon>Fungi</taxon>
        <taxon>Dikarya</taxon>
        <taxon>Basidiomycota</taxon>
        <taxon>Agaricomycotina</taxon>
        <taxon>Tremellomycetes</taxon>
        <taxon>Tremellales</taxon>
        <taxon>Naemateliaceae</taxon>
        <taxon>Naematelia</taxon>
    </lineage>
</organism>
<dbReference type="AlphaFoldDB" id="A0A1Y2B6A3"/>
<dbReference type="InParanoid" id="A0A1Y2B6A3"/>
<sequence length="56" mass="6695">MSTVLHTPYPSTSRPRFTMTRKLLKHLCQRYFSLRHLLLIPAAEQAYRQVSRRLHS</sequence>
<proteinExistence type="predicted"/>
<protein>
    <submittedName>
        <fullName evidence="1">Uncharacterized protein</fullName>
    </submittedName>
</protein>
<comment type="caution">
    <text evidence="1">The sequence shown here is derived from an EMBL/GenBank/DDBJ whole genome shotgun (WGS) entry which is preliminary data.</text>
</comment>
<name>A0A1Y2B6A3_9TREE</name>
<evidence type="ECO:0000313" key="2">
    <source>
        <dbReference type="Proteomes" id="UP000193986"/>
    </source>
</evidence>